<gene>
    <name evidence="2" type="ORF">MM415B04275_0005</name>
</gene>
<feature type="domain" description="PD-(D/E)XK endonuclease-like" evidence="1">
    <location>
        <begin position="76"/>
        <end position="276"/>
    </location>
</feature>
<name>A0A6M3LK08_9ZZZZ</name>
<dbReference type="AlphaFoldDB" id="A0A6M3LK08"/>
<evidence type="ECO:0000259" key="1">
    <source>
        <dbReference type="Pfam" id="PF12705"/>
    </source>
</evidence>
<accession>A0A6M3LK08</accession>
<organism evidence="2">
    <name type="scientific">viral metagenome</name>
    <dbReference type="NCBI Taxonomy" id="1070528"/>
    <lineage>
        <taxon>unclassified sequences</taxon>
        <taxon>metagenomes</taxon>
        <taxon>organismal metagenomes</taxon>
    </lineage>
</organism>
<dbReference type="EMBL" id="MT143139">
    <property type="protein sequence ID" value="QJA93308.1"/>
    <property type="molecule type" value="Genomic_DNA"/>
</dbReference>
<dbReference type="InterPro" id="IPR011604">
    <property type="entry name" value="PDDEXK-like_dom_sf"/>
</dbReference>
<sequence>MVSNTYNLPEPLVKALTPDRKAPVFGRISVTSLIDSPLRRVLAMRHYGQTDEDVSEGLWALLGSAVHYVIEKGNEDTETKLEIPFNGATLVGVVDYHCDGHIIDWKTGSVWSVVFADNKNWELQLQCYGYLVQLTGQPVDKLSVYMILRDWNKREAQRNQEMPRIPFHQISYKPWPKDRIEAYLTERVSLHLFAEKYAQNGSQEEIPASLWCSSEERWERPSKWAAKNVGKDRAVRVFDTEQECSDFVHGTKMFLEHRPGESVKCNDYCQYSGWCPRLKGG</sequence>
<reference evidence="2" key="1">
    <citation type="submission" date="2020-03" db="EMBL/GenBank/DDBJ databases">
        <title>The deep terrestrial virosphere.</title>
        <authorList>
            <person name="Holmfeldt K."/>
            <person name="Nilsson E."/>
            <person name="Simone D."/>
            <person name="Lopez-Fernandez M."/>
            <person name="Wu X."/>
            <person name="de Brujin I."/>
            <person name="Lundin D."/>
            <person name="Andersson A."/>
            <person name="Bertilsson S."/>
            <person name="Dopson M."/>
        </authorList>
    </citation>
    <scope>NUCLEOTIDE SEQUENCE</scope>
    <source>
        <strain evidence="2">MM415B04275</strain>
    </source>
</reference>
<evidence type="ECO:0000313" key="2">
    <source>
        <dbReference type="EMBL" id="QJA93308.1"/>
    </source>
</evidence>
<dbReference type="InterPro" id="IPR038726">
    <property type="entry name" value="PDDEXK_AddAB-type"/>
</dbReference>
<protein>
    <submittedName>
        <fullName evidence="2">Putative PD-(D/E)XK nuclease superfamily protein</fullName>
    </submittedName>
</protein>
<dbReference type="Gene3D" id="3.90.320.10">
    <property type="match status" value="1"/>
</dbReference>
<dbReference type="Pfam" id="PF12705">
    <property type="entry name" value="PDDEXK_1"/>
    <property type="match status" value="1"/>
</dbReference>
<proteinExistence type="predicted"/>